<dbReference type="EMBL" id="JBHLUX010000018">
    <property type="protein sequence ID" value="MFC0470318.1"/>
    <property type="molecule type" value="Genomic_DNA"/>
</dbReference>
<proteinExistence type="predicted"/>
<sequence>MYYSKEELERLRKDGEEKAKEMELDNIGKEYKSNEIQVDWLNKSAKTLICKRCGYIHWFSGEVT</sequence>
<protein>
    <recommendedName>
        <fullName evidence="3">TFIIS-type domain-containing protein</fullName>
    </recommendedName>
</protein>
<evidence type="ECO:0008006" key="3">
    <source>
        <dbReference type="Google" id="ProtNLM"/>
    </source>
</evidence>
<name>A0ABV6KAH6_9BACI</name>
<comment type="caution">
    <text evidence="1">The sequence shown here is derived from an EMBL/GenBank/DDBJ whole genome shotgun (WGS) entry which is preliminary data.</text>
</comment>
<gene>
    <name evidence="1" type="ORF">ACFFHM_07195</name>
</gene>
<keyword evidence="2" id="KW-1185">Reference proteome</keyword>
<reference evidence="1 2" key="1">
    <citation type="submission" date="2024-09" db="EMBL/GenBank/DDBJ databases">
        <authorList>
            <person name="Sun Q."/>
            <person name="Mori K."/>
        </authorList>
    </citation>
    <scope>NUCLEOTIDE SEQUENCE [LARGE SCALE GENOMIC DNA]</scope>
    <source>
        <strain evidence="1 2">NCAIM B.02610</strain>
    </source>
</reference>
<accession>A0ABV6KAH6</accession>
<organism evidence="1 2">
    <name type="scientific">Halalkalibacter kiskunsagensis</name>
    <dbReference type="NCBI Taxonomy" id="1548599"/>
    <lineage>
        <taxon>Bacteria</taxon>
        <taxon>Bacillati</taxon>
        <taxon>Bacillota</taxon>
        <taxon>Bacilli</taxon>
        <taxon>Bacillales</taxon>
        <taxon>Bacillaceae</taxon>
        <taxon>Halalkalibacter</taxon>
    </lineage>
</organism>
<dbReference type="Proteomes" id="UP001589838">
    <property type="component" value="Unassembled WGS sequence"/>
</dbReference>
<dbReference type="RefSeq" id="WP_335963770.1">
    <property type="nucleotide sequence ID" value="NZ_JAXBLX010000062.1"/>
</dbReference>
<evidence type="ECO:0000313" key="2">
    <source>
        <dbReference type="Proteomes" id="UP001589838"/>
    </source>
</evidence>
<evidence type="ECO:0000313" key="1">
    <source>
        <dbReference type="EMBL" id="MFC0470318.1"/>
    </source>
</evidence>